<evidence type="ECO:0000256" key="1">
    <source>
        <dbReference type="ARBA" id="ARBA00009381"/>
    </source>
</evidence>
<dbReference type="PANTHER" id="PTHR43199">
    <property type="entry name" value="GLUTATHIONE HYDROLASE"/>
    <property type="match status" value="1"/>
</dbReference>
<reference evidence="5 6" key="1">
    <citation type="submission" date="2018-03" db="EMBL/GenBank/DDBJ databases">
        <title>Alkalicoccus saliphilus sp. nov., isolated from a mineral pool.</title>
        <authorList>
            <person name="Zhao B."/>
        </authorList>
    </citation>
    <scope>NUCLEOTIDE SEQUENCE [LARGE SCALE GENOMIC DNA]</scope>
    <source>
        <strain evidence="5 6">6AG</strain>
    </source>
</reference>
<dbReference type="GO" id="GO:0016740">
    <property type="term" value="F:transferase activity"/>
    <property type="evidence" value="ECO:0007669"/>
    <property type="project" value="UniProtKB-KW"/>
</dbReference>
<protein>
    <submittedName>
        <fullName evidence="5">Gamma-glutamyltransferase</fullName>
    </submittedName>
</protein>
<dbReference type="InterPro" id="IPR051792">
    <property type="entry name" value="GGT_bact"/>
</dbReference>
<comment type="caution">
    <text evidence="5">The sequence shown here is derived from an EMBL/GenBank/DDBJ whole genome shotgun (WGS) entry which is preliminary data.</text>
</comment>
<comment type="similarity">
    <text evidence="1">Belongs to the gamma-glutamyltransferase family.</text>
</comment>
<dbReference type="RefSeq" id="WP_107584594.1">
    <property type="nucleotide sequence ID" value="NZ_PZJJ01000009.1"/>
</dbReference>
<keyword evidence="3" id="KW-0378">Hydrolase</keyword>
<keyword evidence="4" id="KW-0865">Zymogen</keyword>
<dbReference type="InterPro" id="IPR043137">
    <property type="entry name" value="GGT_ssub_C"/>
</dbReference>
<dbReference type="PRINTS" id="PR01210">
    <property type="entry name" value="GGTRANSPTASE"/>
</dbReference>
<dbReference type="EMBL" id="PZJJ01000009">
    <property type="protein sequence ID" value="PTL39207.1"/>
    <property type="molecule type" value="Genomic_DNA"/>
</dbReference>
<keyword evidence="6" id="KW-1185">Reference proteome</keyword>
<dbReference type="PANTHER" id="PTHR43199:SF1">
    <property type="entry name" value="GLUTATHIONE HYDROLASE PROENZYME"/>
    <property type="match status" value="1"/>
</dbReference>
<dbReference type="AlphaFoldDB" id="A0A2T4U715"/>
<dbReference type="Pfam" id="PF01019">
    <property type="entry name" value="G_glu_transpept"/>
    <property type="match status" value="1"/>
</dbReference>
<dbReference type="Gene3D" id="3.60.20.40">
    <property type="match status" value="1"/>
</dbReference>
<dbReference type="Proteomes" id="UP000240509">
    <property type="component" value="Unassembled WGS sequence"/>
</dbReference>
<dbReference type="SUPFAM" id="SSF56235">
    <property type="entry name" value="N-terminal nucleophile aminohydrolases (Ntn hydrolases)"/>
    <property type="match status" value="1"/>
</dbReference>
<gene>
    <name evidence="5" type="ORF">C6Y45_07385</name>
</gene>
<dbReference type="OrthoDB" id="9781342at2"/>
<name>A0A2T4U715_9BACI</name>
<evidence type="ECO:0000313" key="6">
    <source>
        <dbReference type="Proteomes" id="UP000240509"/>
    </source>
</evidence>
<accession>A0A2T4U715</accession>
<evidence type="ECO:0000256" key="2">
    <source>
        <dbReference type="ARBA" id="ARBA00022679"/>
    </source>
</evidence>
<proteinExistence type="inferred from homology"/>
<dbReference type="InterPro" id="IPR029055">
    <property type="entry name" value="Ntn_hydrolases_N"/>
</dbReference>
<evidence type="ECO:0000256" key="4">
    <source>
        <dbReference type="ARBA" id="ARBA00023145"/>
    </source>
</evidence>
<dbReference type="Gene3D" id="1.10.246.230">
    <property type="match status" value="1"/>
</dbReference>
<dbReference type="GO" id="GO:0016787">
    <property type="term" value="F:hydrolase activity"/>
    <property type="evidence" value="ECO:0007669"/>
    <property type="project" value="UniProtKB-KW"/>
</dbReference>
<organism evidence="5 6">
    <name type="scientific">Alkalicoccus saliphilus</name>
    <dbReference type="NCBI Taxonomy" id="200989"/>
    <lineage>
        <taxon>Bacteria</taxon>
        <taxon>Bacillati</taxon>
        <taxon>Bacillota</taxon>
        <taxon>Bacilli</taxon>
        <taxon>Bacillales</taxon>
        <taxon>Bacillaceae</taxon>
        <taxon>Alkalicoccus</taxon>
    </lineage>
</organism>
<sequence length="534" mass="58931">MYETRPVSQAEAHGGMVSTASEYATRAGVEMLEKGGNAVDAAAAAAFCLGVSEPQASGIGGQSMALVHLENEKRTFALDGSSRAPYVLSPHKNPSRPIKLGLKSSTVPSTPAALGYLQENYGRLTLAEVLAPSVRYAEDGVRVTPLIHSLIRREAEQLRKDPLVLKNYFSKRKPLAEGSLLRQPELAETMRRMAEEGWRDFYTGETGDKIVKDMQRRGGLITAVDLQQIPMPVEREVLESSYRNYGIVTFPPPGAGRVLVQVLNTLEGFAPEKLRTDEPVGAVIMALAFRFALNYRQRMPVHPDHYLQSLNQVVIDKVYAEEIINRINDIYHLALKDTFIPPPTAGETTHLSVVDKEGNAVGITQSIELVFGSKKMASDLGFFYNNYMSAFEYKDVTHPYYLLPGGRPWSSVAPVLLTKKGRPQFLLGSPGSSRISTALAQVITKLVDQEQTLAEAISAPRFHASDTGELMIEKDRFSKEVNRALQLASFRITKRDPYSFYLGCVQGVEMPLKRRGQFRGVADPRRDGTAEGPS</sequence>
<evidence type="ECO:0000256" key="3">
    <source>
        <dbReference type="ARBA" id="ARBA00022801"/>
    </source>
</evidence>
<keyword evidence="2 5" id="KW-0808">Transferase</keyword>
<evidence type="ECO:0000313" key="5">
    <source>
        <dbReference type="EMBL" id="PTL39207.1"/>
    </source>
</evidence>